<evidence type="ECO:0000256" key="2">
    <source>
        <dbReference type="SAM" id="SignalP"/>
    </source>
</evidence>
<comment type="caution">
    <text evidence="3">The sequence shown here is derived from an EMBL/GenBank/DDBJ whole genome shotgun (WGS) entry which is preliminary data.</text>
</comment>
<evidence type="ECO:0000256" key="1">
    <source>
        <dbReference type="SAM" id="Phobius"/>
    </source>
</evidence>
<keyword evidence="4" id="KW-1185">Reference proteome</keyword>
<protein>
    <submittedName>
        <fullName evidence="3">Uncharacterized protein</fullName>
    </submittedName>
</protein>
<dbReference type="Proteomes" id="UP001642360">
    <property type="component" value="Unassembled WGS sequence"/>
</dbReference>
<keyword evidence="1" id="KW-1133">Transmembrane helix</keyword>
<dbReference type="EMBL" id="CAUOFW020000977">
    <property type="protein sequence ID" value="CAK9139646.1"/>
    <property type="molecule type" value="Genomic_DNA"/>
</dbReference>
<dbReference type="PANTHER" id="PTHR35107">
    <property type="entry name" value="EXPRESSED PROTEIN"/>
    <property type="match status" value="1"/>
</dbReference>
<feature type="transmembrane region" description="Helical" evidence="1">
    <location>
        <begin position="107"/>
        <end position="132"/>
    </location>
</feature>
<evidence type="ECO:0000313" key="3">
    <source>
        <dbReference type="EMBL" id="CAK9139646.1"/>
    </source>
</evidence>
<feature type="signal peptide" evidence="2">
    <location>
        <begin position="1"/>
        <end position="24"/>
    </location>
</feature>
<keyword evidence="1" id="KW-0812">Transmembrane</keyword>
<sequence>MATSTYRFLLSFTILGLLAIAATARPCKTLFFISTTSYYPIDQNPNVPLRNHNKPGFLTFFYTEVREIHPKPTIFIDRTDIAVQKRPIVPELYSSVTNSVRDRTKDIMSVVGALLFGVGCGALTAATMYLIWSLFTPNRFEFGDSYEDFGDESNGGDDVSAKKMGYVTIPAIPDAVKPAKQLV</sequence>
<proteinExistence type="predicted"/>
<dbReference type="AlphaFoldDB" id="A0ABC8R5G9"/>
<evidence type="ECO:0000313" key="4">
    <source>
        <dbReference type="Proteomes" id="UP001642360"/>
    </source>
</evidence>
<keyword evidence="2" id="KW-0732">Signal</keyword>
<dbReference type="PANTHER" id="PTHR35107:SF2">
    <property type="entry name" value="EXPRESSED PROTEIN"/>
    <property type="match status" value="1"/>
</dbReference>
<gene>
    <name evidence="3" type="ORF">ILEXP_LOCUS7041</name>
</gene>
<feature type="chain" id="PRO_5044826385" evidence="2">
    <location>
        <begin position="25"/>
        <end position="183"/>
    </location>
</feature>
<organism evidence="3 4">
    <name type="scientific">Ilex paraguariensis</name>
    <name type="common">yerba mate</name>
    <dbReference type="NCBI Taxonomy" id="185542"/>
    <lineage>
        <taxon>Eukaryota</taxon>
        <taxon>Viridiplantae</taxon>
        <taxon>Streptophyta</taxon>
        <taxon>Embryophyta</taxon>
        <taxon>Tracheophyta</taxon>
        <taxon>Spermatophyta</taxon>
        <taxon>Magnoliopsida</taxon>
        <taxon>eudicotyledons</taxon>
        <taxon>Gunneridae</taxon>
        <taxon>Pentapetalae</taxon>
        <taxon>asterids</taxon>
        <taxon>campanulids</taxon>
        <taxon>Aquifoliales</taxon>
        <taxon>Aquifoliaceae</taxon>
        <taxon>Ilex</taxon>
    </lineage>
</organism>
<name>A0ABC8R5G9_9AQUA</name>
<accession>A0ABC8R5G9</accession>
<keyword evidence="1" id="KW-0472">Membrane</keyword>
<reference evidence="3 4" key="1">
    <citation type="submission" date="2024-02" db="EMBL/GenBank/DDBJ databases">
        <authorList>
            <person name="Vignale AGUSTIN F."/>
            <person name="Sosa J E."/>
            <person name="Modenutti C."/>
        </authorList>
    </citation>
    <scope>NUCLEOTIDE SEQUENCE [LARGE SCALE GENOMIC DNA]</scope>
</reference>